<dbReference type="RefSeq" id="WP_281906160.1">
    <property type="nucleotide sequence ID" value="NZ_BSDI01000098.1"/>
</dbReference>
<name>A0ABQ5RAF9_9ACTN</name>
<reference evidence="3" key="1">
    <citation type="submission" date="2022-12" db="EMBL/GenBank/DDBJ databases">
        <title>New Phytohabitans aurantiacus sp. RD004123 nov., an actinomycete isolated from soil.</title>
        <authorList>
            <person name="Triningsih D.W."/>
            <person name="Harunari E."/>
            <person name="Igarashi Y."/>
        </authorList>
    </citation>
    <scope>NUCLEOTIDE SEQUENCE</scope>
    <source>
        <strain evidence="3">RD004123</strain>
    </source>
</reference>
<evidence type="ECO:0000256" key="1">
    <source>
        <dbReference type="SAM" id="MobiDB-lite"/>
    </source>
</evidence>
<evidence type="ECO:0000256" key="2">
    <source>
        <dbReference type="SAM" id="Phobius"/>
    </source>
</evidence>
<dbReference type="InterPro" id="IPR025291">
    <property type="entry name" value="DUF4153"/>
</dbReference>
<feature type="transmembrane region" description="Helical" evidence="2">
    <location>
        <begin position="74"/>
        <end position="91"/>
    </location>
</feature>
<dbReference type="EMBL" id="BSDI01000098">
    <property type="protein sequence ID" value="GLI03744.1"/>
    <property type="molecule type" value="Genomic_DNA"/>
</dbReference>
<comment type="caution">
    <text evidence="3">The sequence shown here is derived from an EMBL/GenBank/DDBJ whole genome shotgun (WGS) entry which is preliminary data.</text>
</comment>
<evidence type="ECO:0000313" key="4">
    <source>
        <dbReference type="Proteomes" id="UP001144280"/>
    </source>
</evidence>
<feature type="transmembrane region" description="Helical" evidence="2">
    <location>
        <begin position="145"/>
        <end position="164"/>
    </location>
</feature>
<organism evidence="3 4">
    <name type="scientific">Phytohabitans aurantiacus</name>
    <dbReference type="NCBI Taxonomy" id="3016789"/>
    <lineage>
        <taxon>Bacteria</taxon>
        <taxon>Bacillati</taxon>
        <taxon>Actinomycetota</taxon>
        <taxon>Actinomycetes</taxon>
        <taxon>Micromonosporales</taxon>
        <taxon>Micromonosporaceae</taxon>
    </lineage>
</organism>
<feature type="transmembrane region" description="Helical" evidence="2">
    <location>
        <begin position="313"/>
        <end position="332"/>
    </location>
</feature>
<feature type="transmembrane region" description="Helical" evidence="2">
    <location>
        <begin position="103"/>
        <end position="133"/>
    </location>
</feature>
<feature type="transmembrane region" description="Helical" evidence="2">
    <location>
        <begin position="230"/>
        <end position="248"/>
    </location>
</feature>
<feature type="transmembrane region" description="Helical" evidence="2">
    <location>
        <begin position="380"/>
        <end position="402"/>
    </location>
</feature>
<feature type="transmembrane region" description="Helical" evidence="2">
    <location>
        <begin position="49"/>
        <end position="68"/>
    </location>
</feature>
<keyword evidence="2" id="KW-1133">Transmembrane helix</keyword>
<dbReference type="Proteomes" id="UP001144280">
    <property type="component" value="Unassembled WGS sequence"/>
</dbReference>
<feature type="transmembrane region" description="Helical" evidence="2">
    <location>
        <begin position="409"/>
        <end position="428"/>
    </location>
</feature>
<keyword evidence="2" id="KW-0812">Transmembrane</keyword>
<evidence type="ECO:0000313" key="3">
    <source>
        <dbReference type="EMBL" id="GLI03744.1"/>
    </source>
</evidence>
<feature type="region of interest" description="Disordered" evidence="1">
    <location>
        <begin position="1"/>
        <end position="42"/>
    </location>
</feature>
<keyword evidence="2" id="KW-0472">Membrane</keyword>
<accession>A0ABQ5RAF9</accession>
<sequence>MTAPPKRPAPPPTQPPPAVAPGAQPWQPVLGPRPPTPFEKRWPGPLRSAPALALGAAAATGVVAAASVPLDRPGIGWLVTALTATTALVTLSRRHFPGRLQPLWTAATVTLIGLGTIRAAGWLFLLCLLAAAVTASLAVTPAHGFRSIFAASGTIPVAVLRATPWAWHALRALRHKRRSAPNVRVVAAVAMTVLLVVVFGALFAGADAAFAELVGRLVPEADIAVHMDKVWLFLFGAAAVIGAAYLLAGPPSFADLEKPAKAKLHRLEWTLPLAALNVVFAVFVAVQIAVLFGGEKHVLSTAGLTYAEYARKGFWQLLVVTALTLAILAAAARWAPRELRGDRVLVRVLLGGLAALCLVIVASALYRMHTYEEAYGFTRLRVLVSVCELWLGVVLAMVLTAGIRLRAGWLPRAVVGSAVAALIGLAALNPDRFIAERNVERHEQTGKIDTAYLSGLSADAAPALEELPAPLRGCALQEIAHDLALKPDGWREWNLGRREAREVVAAIPAANLTWNSACGPAWSRY</sequence>
<feature type="transmembrane region" description="Helical" evidence="2">
    <location>
        <begin position="185"/>
        <end position="210"/>
    </location>
</feature>
<dbReference type="Pfam" id="PF13687">
    <property type="entry name" value="DUF4153"/>
    <property type="match status" value="1"/>
</dbReference>
<proteinExistence type="predicted"/>
<keyword evidence="4" id="KW-1185">Reference proteome</keyword>
<gene>
    <name evidence="3" type="ORF">Pa4123_90240</name>
</gene>
<feature type="transmembrane region" description="Helical" evidence="2">
    <location>
        <begin position="344"/>
        <end position="368"/>
    </location>
</feature>
<protein>
    <recommendedName>
        <fullName evidence="5">DUF4173 domain-containing protein</fullName>
    </recommendedName>
</protein>
<feature type="transmembrane region" description="Helical" evidence="2">
    <location>
        <begin position="269"/>
        <end position="293"/>
    </location>
</feature>
<evidence type="ECO:0008006" key="5">
    <source>
        <dbReference type="Google" id="ProtNLM"/>
    </source>
</evidence>
<feature type="compositionally biased region" description="Pro residues" evidence="1">
    <location>
        <begin position="1"/>
        <end position="19"/>
    </location>
</feature>